<evidence type="ECO:0000256" key="5">
    <source>
        <dbReference type="ARBA" id="ARBA00023136"/>
    </source>
</evidence>
<dbReference type="GO" id="GO:0016192">
    <property type="term" value="P:vesicle-mediated transport"/>
    <property type="evidence" value="ECO:0007669"/>
    <property type="project" value="TreeGrafter"/>
</dbReference>
<protein>
    <recommendedName>
        <fullName evidence="6">Golgi apparatus membrane protein TVP23</fullName>
    </recommendedName>
</protein>
<feature type="transmembrane region" description="Helical" evidence="6">
    <location>
        <begin position="103"/>
        <end position="123"/>
    </location>
</feature>
<dbReference type="GO" id="GO:0000139">
    <property type="term" value="C:Golgi membrane"/>
    <property type="evidence" value="ECO:0007669"/>
    <property type="project" value="UniProtKB-SubCell"/>
</dbReference>
<comment type="caution">
    <text evidence="7">The sequence shown here is derived from an EMBL/GenBank/DDBJ whole genome shotgun (WGS) entry which is preliminary data.</text>
</comment>
<dbReference type="AlphaFoldDB" id="A0AAW1PU14"/>
<name>A0AAW1PU14_9CHLO</name>
<evidence type="ECO:0000256" key="3">
    <source>
        <dbReference type="ARBA" id="ARBA00022692"/>
    </source>
</evidence>
<keyword evidence="8" id="KW-1185">Reference proteome</keyword>
<dbReference type="InterPro" id="IPR008564">
    <property type="entry name" value="TVP23-like"/>
</dbReference>
<evidence type="ECO:0000256" key="2">
    <source>
        <dbReference type="ARBA" id="ARBA00005467"/>
    </source>
</evidence>
<reference evidence="7 8" key="1">
    <citation type="journal article" date="2024" name="Nat. Commun.">
        <title>Phylogenomics reveals the evolutionary origins of lichenization in chlorophyte algae.</title>
        <authorList>
            <person name="Puginier C."/>
            <person name="Libourel C."/>
            <person name="Otte J."/>
            <person name="Skaloud P."/>
            <person name="Haon M."/>
            <person name="Grisel S."/>
            <person name="Petersen M."/>
            <person name="Berrin J.G."/>
            <person name="Delaux P.M."/>
            <person name="Dal Grande F."/>
            <person name="Keller J."/>
        </authorList>
    </citation>
    <scope>NUCLEOTIDE SEQUENCE [LARGE SCALE GENOMIC DNA]</scope>
    <source>
        <strain evidence="7 8">SAG 2036</strain>
    </source>
</reference>
<keyword evidence="3 6" id="KW-0812">Transmembrane</keyword>
<evidence type="ECO:0000256" key="4">
    <source>
        <dbReference type="ARBA" id="ARBA00022989"/>
    </source>
</evidence>
<gene>
    <name evidence="7" type="ORF">WJX73_000033</name>
</gene>
<dbReference type="PANTHER" id="PTHR13019">
    <property type="entry name" value="GOLGI APPARATUS MEMBRANE PROTEIN TVP23"/>
    <property type="match status" value="1"/>
</dbReference>
<dbReference type="Pfam" id="PF05832">
    <property type="entry name" value="DUF846"/>
    <property type="match status" value="1"/>
</dbReference>
<evidence type="ECO:0000313" key="8">
    <source>
        <dbReference type="Proteomes" id="UP001465755"/>
    </source>
</evidence>
<organism evidence="7 8">
    <name type="scientific">Symbiochloris irregularis</name>
    <dbReference type="NCBI Taxonomy" id="706552"/>
    <lineage>
        <taxon>Eukaryota</taxon>
        <taxon>Viridiplantae</taxon>
        <taxon>Chlorophyta</taxon>
        <taxon>core chlorophytes</taxon>
        <taxon>Trebouxiophyceae</taxon>
        <taxon>Trebouxiales</taxon>
        <taxon>Trebouxiaceae</taxon>
        <taxon>Symbiochloris</taxon>
    </lineage>
</organism>
<evidence type="ECO:0000256" key="1">
    <source>
        <dbReference type="ARBA" id="ARBA00004141"/>
    </source>
</evidence>
<keyword evidence="5 6" id="KW-0472">Membrane</keyword>
<accession>A0AAW1PU14</accession>
<feature type="transmembrane region" description="Helical" evidence="6">
    <location>
        <begin position="41"/>
        <end position="59"/>
    </location>
</feature>
<comment type="similarity">
    <text evidence="2 6">Belongs to the TVP23 family.</text>
</comment>
<comment type="function">
    <text evidence="6">Golgi membrane protein involved in vesicular trafficking.</text>
</comment>
<dbReference type="EMBL" id="JALJOQ010000005">
    <property type="protein sequence ID" value="KAK9813325.1"/>
    <property type="molecule type" value="Genomic_DNA"/>
</dbReference>
<sequence>MSTQAALPQEPAYGHPVTAFTHVFFKVAGVLVYIFCGLSNSFVANFVAVVVLLMFDFWITKNISGRLLVGLRWWNEVTDEGSNWRFESLEEGQRTINKKDSACFWWSLYAMPLIWLALGILAILRSIAYLLIIAVAVVLTSANVIGFVKCSKSATKQLKDMATAAVTTGLTAAMSRV</sequence>
<keyword evidence="6" id="KW-0333">Golgi apparatus</keyword>
<keyword evidence="4 6" id="KW-1133">Transmembrane helix</keyword>
<feature type="transmembrane region" description="Helical" evidence="6">
    <location>
        <begin position="129"/>
        <end position="148"/>
    </location>
</feature>
<dbReference type="GO" id="GO:0009306">
    <property type="term" value="P:protein secretion"/>
    <property type="evidence" value="ECO:0007669"/>
    <property type="project" value="TreeGrafter"/>
</dbReference>
<evidence type="ECO:0000256" key="6">
    <source>
        <dbReference type="RuleBase" id="RU361206"/>
    </source>
</evidence>
<evidence type="ECO:0000313" key="7">
    <source>
        <dbReference type="EMBL" id="KAK9813325.1"/>
    </source>
</evidence>
<proteinExistence type="inferred from homology"/>
<comment type="subcellular location">
    <subcellularLocation>
        <location evidence="6">Golgi apparatus membrane</location>
        <topology evidence="6">Multi-pass membrane protein</topology>
    </subcellularLocation>
    <subcellularLocation>
        <location evidence="1">Membrane</location>
        <topology evidence="1">Multi-pass membrane protein</topology>
    </subcellularLocation>
</comment>
<dbReference type="PANTHER" id="PTHR13019:SF7">
    <property type="entry name" value="GOLGI APPARATUS MEMBRANE PROTEIN TVP23"/>
    <property type="match status" value="1"/>
</dbReference>
<dbReference type="Proteomes" id="UP001465755">
    <property type="component" value="Unassembled WGS sequence"/>
</dbReference>